<organism evidence="2 3">
    <name type="scientific">Sinosporangium siamense</name>
    <dbReference type="NCBI Taxonomy" id="1367973"/>
    <lineage>
        <taxon>Bacteria</taxon>
        <taxon>Bacillati</taxon>
        <taxon>Actinomycetota</taxon>
        <taxon>Actinomycetes</taxon>
        <taxon>Streptosporangiales</taxon>
        <taxon>Streptosporangiaceae</taxon>
        <taxon>Sinosporangium</taxon>
    </lineage>
</organism>
<dbReference type="EMBL" id="BOOW01000029">
    <property type="protein sequence ID" value="GII94378.1"/>
    <property type="molecule type" value="Genomic_DNA"/>
</dbReference>
<comment type="caution">
    <text evidence="2">The sequence shown here is derived from an EMBL/GenBank/DDBJ whole genome shotgun (WGS) entry which is preliminary data.</text>
</comment>
<evidence type="ECO:0000313" key="3">
    <source>
        <dbReference type="Proteomes" id="UP000606172"/>
    </source>
</evidence>
<feature type="region of interest" description="Disordered" evidence="1">
    <location>
        <begin position="38"/>
        <end position="62"/>
    </location>
</feature>
<accession>A0A919RID4</accession>
<dbReference type="AlphaFoldDB" id="A0A919RID4"/>
<evidence type="ECO:0000256" key="1">
    <source>
        <dbReference type="SAM" id="MobiDB-lite"/>
    </source>
</evidence>
<dbReference type="RefSeq" id="WP_204028805.1">
    <property type="nucleotide sequence ID" value="NZ_BOOW01000029.1"/>
</dbReference>
<reference evidence="2" key="1">
    <citation type="submission" date="2021-01" db="EMBL/GenBank/DDBJ databases">
        <title>Whole genome shotgun sequence of Sinosporangium siamense NBRC 109515.</title>
        <authorList>
            <person name="Komaki H."/>
            <person name="Tamura T."/>
        </authorList>
    </citation>
    <scope>NUCLEOTIDE SEQUENCE</scope>
    <source>
        <strain evidence="2">NBRC 109515</strain>
    </source>
</reference>
<proteinExistence type="predicted"/>
<name>A0A919RID4_9ACTN</name>
<evidence type="ECO:0000313" key="2">
    <source>
        <dbReference type="EMBL" id="GII94378.1"/>
    </source>
</evidence>
<gene>
    <name evidence="2" type="ORF">Ssi02_46090</name>
</gene>
<dbReference type="Proteomes" id="UP000606172">
    <property type="component" value="Unassembled WGS sequence"/>
</dbReference>
<protein>
    <submittedName>
        <fullName evidence="2">Uncharacterized protein</fullName>
    </submittedName>
</protein>
<keyword evidence="3" id="KW-1185">Reference proteome</keyword>
<sequence length="62" mass="6271">MAAGEDPAGVPPAIRAWLERVAGLSGARLSLPRPATAPRLPVQDGDQLAAGIGGENTLAPSW</sequence>